<dbReference type="CDD" id="cd09008">
    <property type="entry name" value="MTAN"/>
    <property type="match status" value="1"/>
</dbReference>
<evidence type="ECO:0000259" key="2">
    <source>
        <dbReference type="Pfam" id="PF01048"/>
    </source>
</evidence>
<dbReference type="PANTHER" id="PTHR46832">
    <property type="entry name" value="5'-METHYLTHIOADENOSINE/S-ADENOSYLHOMOCYSTEINE NUCLEOSIDASE"/>
    <property type="match status" value="1"/>
</dbReference>
<name>A0A3B6VUZ2_BRAPL</name>
<feature type="signal peptide" evidence="1">
    <location>
        <begin position="1"/>
        <end position="21"/>
    </location>
</feature>
<evidence type="ECO:0000256" key="1">
    <source>
        <dbReference type="SAM" id="SignalP"/>
    </source>
</evidence>
<dbReference type="EMBL" id="CP002873">
    <property type="protein sequence ID" value="AGA66199.1"/>
    <property type="molecule type" value="Genomic_DNA"/>
</dbReference>
<dbReference type="GO" id="GO:0019284">
    <property type="term" value="P:L-methionine salvage from S-adenosylmethionine"/>
    <property type="evidence" value="ECO:0007669"/>
    <property type="project" value="TreeGrafter"/>
</dbReference>
<dbReference type="GO" id="GO:0008930">
    <property type="term" value="F:methylthioadenosine nucleosidase activity"/>
    <property type="evidence" value="ECO:0007669"/>
    <property type="project" value="TreeGrafter"/>
</dbReference>
<organism evidence="3 4">
    <name type="scientific">Brachyspira pilosicoli P43/6/78</name>
    <dbReference type="NCBI Taxonomy" id="1042417"/>
    <lineage>
        <taxon>Bacteria</taxon>
        <taxon>Pseudomonadati</taxon>
        <taxon>Spirochaetota</taxon>
        <taxon>Spirochaetia</taxon>
        <taxon>Brachyspirales</taxon>
        <taxon>Brachyspiraceae</taxon>
        <taxon>Brachyspira</taxon>
    </lineage>
</organism>
<dbReference type="PANTHER" id="PTHR46832:SF1">
    <property type="entry name" value="5'-METHYLTHIOADENOSINE_S-ADENOSYLHOMOCYSTEINE NUCLEOSIDASE"/>
    <property type="match status" value="1"/>
</dbReference>
<feature type="chain" id="PRO_5017201900" evidence="1">
    <location>
        <begin position="22"/>
        <end position="271"/>
    </location>
</feature>
<proteinExistence type="predicted"/>
<dbReference type="InterPro" id="IPR000845">
    <property type="entry name" value="Nucleoside_phosphorylase_d"/>
</dbReference>
<evidence type="ECO:0000313" key="4">
    <source>
        <dbReference type="Proteomes" id="UP000010793"/>
    </source>
</evidence>
<dbReference type="RefSeq" id="WP_015274280.1">
    <property type="nucleotide sequence ID" value="NC_019908.1"/>
</dbReference>
<dbReference type="Pfam" id="PF01048">
    <property type="entry name" value="PNP_UDP_1"/>
    <property type="match status" value="1"/>
</dbReference>
<dbReference type="Gene3D" id="3.40.50.1580">
    <property type="entry name" value="Nucleoside phosphorylase domain"/>
    <property type="match status" value="1"/>
</dbReference>
<dbReference type="PROSITE" id="PS51257">
    <property type="entry name" value="PROKAR_LIPOPROTEIN"/>
    <property type="match status" value="1"/>
</dbReference>
<dbReference type="GO" id="GO:0005829">
    <property type="term" value="C:cytosol"/>
    <property type="evidence" value="ECO:0007669"/>
    <property type="project" value="TreeGrafter"/>
</dbReference>
<accession>A0A3B6VUZ2</accession>
<dbReference type="Proteomes" id="UP000010793">
    <property type="component" value="Chromosome"/>
</dbReference>
<feature type="domain" description="Nucleoside phosphorylase" evidence="2">
    <location>
        <begin position="32"/>
        <end position="248"/>
    </location>
</feature>
<dbReference type="AlphaFoldDB" id="A0A3B6VUZ2"/>
<dbReference type="InterPro" id="IPR035994">
    <property type="entry name" value="Nucleoside_phosphorylase_sf"/>
</dbReference>
<gene>
    <name evidence="3" type="ORF">BPP43_04635</name>
</gene>
<keyword evidence="1" id="KW-0732">Signal</keyword>
<protein>
    <submittedName>
        <fullName evidence="3">Purine or other phosphorylase family 1</fullName>
    </submittedName>
</protein>
<keyword evidence="4" id="KW-1185">Reference proteome</keyword>
<dbReference type="SUPFAM" id="SSF53167">
    <property type="entry name" value="Purine and uridine phosphorylases"/>
    <property type="match status" value="1"/>
</dbReference>
<sequence length="271" mass="30313">MKKIFIMFFSLMLLLSCNNNSNSSENYKNIVLVQGAMDIEVDTMIASLKDVKEERYGSWSFFVGTLEGKNGLNKVIVSRTEIGLVNASAATTIGIEKYKPTVIINQGTSGGHDINLHSGDIVLGTNIINIGAFRTEKSENSIQNNWIFLDDVQRLRDENNNFITNMAFHSDSDLVNIAKTINYTNGKVVEGTIGSADQWNRELERINMIHNKYNTSAEEMETVAAAQVAKAFNIPFIGIRILSNTDLHNEDFNPETAIWCNNFTIDFIKSL</sequence>
<evidence type="ECO:0000313" key="3">
    <source>
        <dbReference type="EMBL" id="AGA66199.1"/>
    </source>
</evidence>
<dbReference type="GO" id="GO:0008782">
    <property type="term" value="F:adenosylhomocysteine nucleosidase activity"/>
    <property type="evidence" value="ECO:0007669"/>
    <property type="project" value="TreeGrafter"/>
</dbReference>
<dbReference type="GO" id="GO:0009116">
    <property type="term" value="P:nucleoside metabolic process"/>
    <property type="evidence" value="ECO:0007669"/>
    <property type="project" value="InterPro"/>
</dbReference>
<reference evidence="3 4" key="1">
    <citation type="journal article" date="2013" name="Genome Announc.">
        <title>Complete Genome Sequence of the Porcine Strain Brachyspira pilosicoli P43/6/78(T.).</title>
        <authorList>
            <person name="Lin C."/>
            <person name="den Bakker H.C."/>
            <person name="Suzuki H."/>
            <person name="Lefebure T."/>
            <person name="Ponnala L."/>
            <person name="Sun Q."/>
            <person name="Stanhope M.J."/>
            <person name="Wiedmann M."/>
            <person name="Duhamel G.E."/>
        </authorList>
    </citation>
    <scope>NUCLEOTIDE SEQUENCE [LARGE SCALE GENOMIC DNA]</scope>
    <source>
        <strain evidence="3 4">P43/6/78</strain>
    </source>
</reference>
<dbReference type="KEGG" id="bpip:BPP43_04635"/>